<organism evidence="3 4">
    <name type="scientific">Chaetomium strumarium</name>
    <dbReference type="NCBI Taxonomy" id="1170767"/>
    <lineage>
        <taxon>Eukaryota</taxon>
        <taxon>Fungi</taxon>
        <taxon>Dikarya</taxon>
        <taxon>Ascomycota</taxon>
        <taxon>Pezizomycotina</taxon>
        <taxon>Sordariomycetes</taxon>
        <taxon>Sordariomycetidae</taxon>
        <taxon>Sordariales</taxon>
        <taxon>Chaetomiaceae</taxon>
        <taxon>Chaetomium</taxon>
    </lineage>
</organism>
<feature type="region of interest" description="Disordered" evidence="1">
    <location>
        <begin position="92"/>
        <end position="114"/>
    </location>
</feature>
<reference evidence="3" key="2">
    <citation type="submission" date="2023-06" db="EMBL/GenBank/DDBJ databases">
        <authorList>
            <consortium name="Lawrence Berkeley National Laboratory"/>
            <person name="Mondo S.J."/>
            <person name="Hensen N."/>
            <person name="Bonometti L."/>
            <person name="Westerberg I."/>
            <person name="Brannstrom I.O."/>
            <person name="Guillou S."/>
            <person name="Cros-Aarteil S."/>
            <person name="Calhoun S."/>
            <person name="Haridas S."/>
            <person name="Kuo A."/>
            <person name="Pangilinan J."/>
            <person name="Riley R."/>
            <person name="Labutti K."/>
            <person name="Andreopoulos B."/>
            <person name="Lipzen A."/>
            <person name="Chen C."/>
            <person name="Yanf M."/>
            <person name="Daum C."/>
            <person name="Ng V."/>
            <person name="Clum A."/>
            <person name="Steindorff A."/>
            <person name="Ohm R."/>
            <person name="Martin F."/>
            <person name="Silar P."/>
            <person name="Natvig D."/>
            <person name="Lalanne C."/>
            <person name="Gautier V."/>
            <person name="Ament-Velasquez S.L."/>
            <person name="Kruys A."/>
            <person name="Hutchinson M.I."/>
            <person name="Powell A.J."/>
            <person name="Barry K."/>
            <person name="Miller A.N."/>
            <person name="Grigoriev I.V."/>
            <person name="Debuchy R."/>
            <person name="Gladieux P."/>
            <person name="Thoren M.H."/>
            <person name="Johannesson H."/>
        </authorList>
    </citation>
    <scope>NUCLEOTIDE SEQUENCE</scope>
    <source>
        <strain evidence="3">CBS 333.67</strain>
    </source>
</reference>
<reference evidence="3" key="1">
    <citation type="journal article" date="2023" name="Mol. Phylogenet. Evol.">
        <title>Genome-scale phylogeny and comparative genomics of the fungal order Sordariales.</title>
        <authorList>
            <person name="Hensen N."/>
            <person name="Bonometti L."/>
            <person name="Westerberg I."/>
            <person name="Brannstrom I.O."/>
            <person name="Guillou S."/>
            <person name="Cros-Aarteil S."/>
            <person name="Calhoun S."/>
            <person name="Haridas S."/>
            <person name="Kuo A."/>
            <person name="Mondo S."/>
            <person name="Pangilinan J."/>
            <person name="Riley R."/>
            <person name="LaButti K."/>
            <person name="Andreopoulos B."/>
            <person name="Lipzen A."/>
            <person name="Chen C."/>
            <person name="Yan M."/>
            <person name="Daum C."/>
            <person name="Ng V."/>
            <person name="Clum A."/>
            <person name="Steindorff A."/>
            <person name="Ohm R.A."/>
            <person name="Martin F."/>
            <person name="Silar P."/>
            <person name="Natvig D.O."/>
            <person name="Lalanne C."/>
            <person name="Gautier V."/>
            <person name="Ament-Velasquez S.L."/>
            <person name="Kruys A."/>
            <person name="Hutchinson M.I."/>
            <person name="Powell A.J."/>
            <person name="Barry K."/>
            <person name="Miller A.N."/>
            <person name="Grigoriev I.V."/>
            <person name="Debuchy R."/>
            <person name="Gladieux P."/>
            <person name="Hiltunen Thoren M."/>
            <person name="Johannesson H."/>
        </authorList>
    </citation>
    <scope>NUCLEOTIDE SEQUENCE</scope>
    <source>
        <strain evidence="3">CBS 333.67</strain>
    </source>
</reference>
<evidence type="ECO:0000313" key="3">
    <source>
        <dbReference type="EMBL" id="KAK3310360.1"/>
    </source>
</evidence>
<keyword evidence="4" id="KW-1185">Reference proteome</keyword>
<feature type="compositionally biased region" description="Low complexity" evidence="1">
    <location>
        <begin position="95"/>
        <end position="114"/>
    </location>
</feature>
<gene>
    <name evidence="3" type="ORF">B0T15DRAFT_35188</name>
</gene>
<dbReference type="EMBL" id="JAUDZG010000001">
    <property type="protein sequence ID" value="KAK3310360.1"/>
    <property type="molecule type" value="Genomic_DNA"/>
</dbReference>
<evidence type="ECO:0000256" key="1">
    <source>
        <dbReference type="SAM" id="MobiDB-lite"/>
    </source>
</evidence>
<feature type="transmembrane region" description="Helical" evidence="2">
    <location>
        <begin position="24"/>
        <end position="44"/>
    </location>
</feature>
<accession>A0AAJ0H2L5</accession>
<name>A0AAJ0H2L5_9PEZI</name>
<dbReference type="GeneID" id="87882971"/>
<evidence type="ECO:0000313" key="4">
    <source>
        <dbReference type="Proteomes" id="UP001273166"/>
    </source>
</evidence>
<dbReference type="Proteomes" id="UP001273166">
    <property type="component" value="Unassembled WGS sequence"/>
</dbReference>
<dbReference type="RefSeq" id="XP_062726140.1">
    <property type="nucleotide sequence ID" value="XM_062864142.1"/>
</dbReference>
<protein>
    <submittedName>
        <fullName evidence="3">Uncharacterized protein</fullName>
    </submittedName>
</protein>
<feature type="transmembrane region" description="Helical" evidence="2">
    <location>
        <begin position="142"/>
        <end position="162"/>
    </location>
</feature>
<proteinExistence type="predicted"/>
<keyword evidence="2" id="KW-0812">Transmembrane</keyword>
<evidence type="ECO:0000256" key="2">
    <source>
        <dbReference type="SAM" id="Phobius"/>
    </source>
</evidence>
<dbReference type="AlphaFoldDB" id="A0AAJ0H2L5"/>
<comment type="caution">
    <text evidence="3">The sequence shown here is derived from an EMBL/GenBank/DDBJ whole genome shotgun (WGS) entry which is preliminary data.</text>
</comment>
<sequence>MAPPPVPVSANQGDARRPKEPSTIYKLIMTPLLFISFLLSLALVDLRYSAIRGHYHADANQRSRLPRWLHRIIYRYIPYQYVVVDERGRPVSEQAATPGSPGSPGSVGSAGSPALAGREAEDYYHSKQRKLMKMEATEAFEIRDGVLLVLGFVGLGVLWVAWRAVSWGLGAMGTWVS</sequence>
<keyword evidence="2" id="KW-0472">Membrane</keyword>
<keyword evidence="2" id="KW-1133">Transmembrane helix</keyword>